<feature type="domain" description="Alpha-2-macroglobulin" evidence="1">
    <location>
        <begin position="39"/>
        <end position="128"/>
    </location>
</feature>
<dbReference type="InterPro" id="IPR014756">
    <property type="entry name" value="Ig_E-set"/>
</dbReference>
<keyword evidence="3" id="KW-1185">Reference proteome</keyword>
<dbReference type="PANTHER" id="PTHR11412:SF150">
    <property type="entry name" value="ALPHA-2-MACROGLOBULIN-RELATED"/>
    <property type="match status" value="1"/>
</dbReference>
<comment type="caution">
    <text evidence="2">The sequence shown here is derived from an EMBL/GenBank/DDBJ whole genome shotgun (WGS) entry which is preliminary data.</text>
</comment>
<dbReference type="InterPro" id="IPR013783">
    <property type="entry name" value="Ig-like_fold"/>
</dbReference>
<dbReference type="Pfam" id="PF00207">
    <property type="entry name" value="A2M"/>
    <property type="match status" value="1"/>
</dbReference>
<name>A0ABV0ULP9_9TELE</name>
<dbReference type="PANTHER" id="PTHR11412">
    <property type="entry name" value="MACROGLOBULIN / COMPLEMENT"/>
    <property type="match status" value="1"/>
</dbReference>
<dbReference type="EMBL" id="JAHRIQ010076186">
    <property type="protein sequence ID" value="MEQ2246154.1"/>
    <property type="molecule type" value="Genomic_DNA"/>
</dbReference>
<evidence type="ECO:0000313" key="3">
    <source>
        <dbReference type="Proteomes" id="UP001482620"/>
    </source>
</evidence>
<evidence type="ECO:0000259" key="1">
    <source>
        <dbReference type="SMART" id="SM01360"/>
    </source>
</evidence>
<dbReference type="Gene3D" id="2.60.40.10">
    <property type="entry name" value="Immunoglobulins"/>
    <property type="match status" value="1"/>
</dbReference>
<dbReference type="InterPro" id="IPR050473">
    <property type="entry name" value="A2M/Complement_sys"/>
</dbReference>
<dbReference type="Proteomes" id="UP001482620">
    <property type="component" value="Unassembled WGS sequence"/>
</dbReference>
<dbReference type="InterPro" id="IPR001599">
    <property type="entry name" value="Macroglobln_a2"/>
</dbReference>
<organism evidence="2 3">
    <name type="scientific">Ilyodon furcidens</name>
    <name type="common">goldbreast splitfin</name>
    <dbReference type="NCBI Taxonomy" id="33524"/>
    <lineage>
        <taxon>Eukaryota</taxon>
        <taxon>Metazoa</taxon>
        <taxon>Chordata</taxon>
        <taxon>Craniata</taxon>
        <taxon>Vertebrata</taxon>
        <taxon>Euteleostomi</taxon>
        <taxon>Actinopterygii</taxon>
        <taxon>Neopterygii</taxon>
        <taxon>Teleostei</taxon>
        <taxon>Neoteleostei</taxon>
        <taxon>Acanthomorphata</taxon>
        <taxon>Ovalentaria</taxon>
        <taxon>Atherinomorphae</taxon>
        <taxon>Cyprinodontiformes</taxon>
        <taxon>Goodeidae</taxon>
        <taxon>Ilyodon</taxon>
    </lineage>
</organism>
<protein>
    <recommendedName>
        <fullName evidence="1">Alpha-2-macroglobulin domain-containing protein</fullName>
    </recommendedName>
</protein>
<sequence length="262" mass="29026">VISLPRRYHWEGATLRTSRFRGFTPPPPVQTARTFFPETWIWDLVEVGSSGTKDVSLTVPDTITTWETETFCLSSEGFGLAPRQKLTVFQPFFLELTLPYSIIRGENFELKATVFNYLTSCIMMKVIAAPSSDYTLTPLSGDQYTSCLCGNERKTLSWTMTPTALGVVNVTVSAEAVPSHASCDNEVVSVPDRGRIDTVTRSLRVKAEGADIIYTENWLLCPKGETLTEETEMELPENVIDGSARALVSVLGKLMLHLSTES</sequence>
<evidence type="ECO:0000313" key="2">
    <source>
        <dbReference type="EMBL" id="MEQ2246154.1"/>
    </source>
</evidence>
<dbReference type="SUPFAM" id="SSF81296">
    <property type="entry name" value="E set domains"/>
    <property type="match status" value="1"/>
</dbReference>
<dbReference type="SMART" id="SM01360">
    <property type="entry name" value="A2M"/>
    <property type="match status" value="1"/>
</dbReference>
<dbReference type="Gene3D" id="2.20.130.20">
    <property type="match status" value="1"/>
</dbReference>
<reference evidence="2 3" key="1">
    <citation type="submission" date="2021-06" db="EMBL/GenBank/DDBJ databases">
        <authorList>
            <person name="Palmer J.M."/>
        </authorList>
    </citation>
    <scope>NUCLEOTIDE SEQUENCE [LARGE SCALE GENOMIC DNA]</scope>
    <source>
        <strain evidence="3">if_2019</strain>
        <tissue evidence="2">Muscle</tissue>
    </source>
</reference>
<accession>A0ABV0ULP9</accession>
<proteinExistence type="predicted"/>
<gene>
    <name evidence="2" type="ORF">ILYODFUR_035308</name>
</gene>
<feature type="non-terminal residue" evidence="2">
    <location>
        <position position="1"/>
    </location>
</feature>